<evidence type="ECO:0000313" key="3">
    <source>
        <dbReference type="Proteomes" id="UP000274097"/>
    </source>
</evidence>
<dbReference type="OrthoDB" id="7355897at2"/>
<dbReference type="RefSeq" id="WP_120640229.1">
    <property type="nucleotide sequence ID" value="NZ_RAQU01000180.1"/>
</dbReference>
<reference evidence="1 4" key="1">
    <citation type="submission" date="2018-09" db="EMBL/GenBank/DDBJ databases">
        <title>Roseomonas sp. nov., isolated from feces of Tibetan antelopes in the Qinghai-Tibet plateau, China.</title>
        <authorList>
            <person name="Tian Z."/>
        </authorList>
    </citation>
    <scope>NUCLEOTIDE SEQUENCE [LARGE SCALE GENOMIC DNA]</scope>
    <source>
        <strain evidence="2 3">Z23</strain>
        <strain evidence="1 4">Z24</strain>
    </source>
</reference>
<gene>
    <name evidence="1" type="ORF">D6Z83_21305</name>
    <name evidence="2" type="ORF">EBE87_02240</name>
</gene>
<name>A0A3A9J9E0_9PROT</name>
<dbReference type="InterPro" id="IPR045442">
    <property type="entry name" value="DUF6505"/>
</dbReference>
<organism evidence="1 4">
    <name type="scientific">Teichococcus wenyumeiae</name>
    <dbReference type="NCBI Taxonomy" id="2478470"/>
    <lineage>
        <taxon>Bacteria</taxon>
        <taxon>Pseudomonadati</taxon>
        <taxon>Pseudomonadota</taxon>
        <taxon>Alphaproteobacteria</taxon>
        <taxon>Acetobacterales</taxon>
        <taxon>Roseomonadaceae</taxon>
        <taxon>Roseomonas</taxon>
    </lineage>
</organism>
<evidence type="ECO:0000313" key="2">
    <source>
        <dbReference type="EMBL" id="RMI27210.1"/>
    </source>
</evidence>
<dbReference type="EMBL" id="RFLX01000001">
    <property type="protein sequence ID" value="RMI27210.1"/>
    <property type="molecule type" value="Genomic_DNA"/>
</dbReference>
<dbReference type="InParanoid" id="A0A3A9J9E0"/>
<dbReference type="Proteomes" id="UP000278036">
    <property type="component" value="Unassembled WGS sequence"/>
</dbReference>
<protein>
    <submittedName>
        <fullName evidence="1">Uncharacterized protein</fullName>
    </submittedName>
</protein>
<accession>A0A3A9J9E0</accession>
<dbReference type="AlphaFoldDB" id="A0A3A9J9E0"/>
<evidence type="ECO:0000313" key="4">
    <source>
        <dbReference type="Proteomes" id="UP000278036"/>
    </source>
</evidence>
<dbReference type="EMBL" id="RAQU01000180">
    <property type="protein sequence ID" value="RKK02141.1"/>
    <property type="molecule type" value="Genomic_DNA"/>
</dbReference>
<comment type="caution">
    <text evidence="1">The sequence shown here is derived from an EMBL/GenBank/DDBJ whole genome shotgun (WGS) entry which is preliminary data.</text>
</comment>
<evidence type="ECO:0000313" key="1">
    <source>
        <dbReference type="EMBL" id="RKK02141.1"/>
    </source>
</evidence>
<dbReference type="Proteomes" id="UP000274097">
    <property type="component" value="Unassembled WGS sequence"/>
</dbReference>
<proteinExistence type="predicted"/>
<dbReference type="Pfam" id="PF20115">
    <property type="entry name" value="DUF6505"/>
    <property type="match status" value="1"/>
</dbReference>
<sequence length="181" mass="19393">MTTRLPRTLRLDPSDAVVFEHAAAPGEWAVPGGFAFWDDDPAQLSGKRRQAFRAGFLGLSSFGWSTLVEVAEASAAERAAAVAGLAAHIRAAYGAPDAASAEAAALEEIRFAESLCEHPPGTVLALTRSIEAGQVRERFRTLHRRETPHRDFGSLPVFGIVEVEGEDEPGDNPDLSAMARK</sequence>
<keyword evidence="3" id="KW-1185">Reference proteome</keyword>